<dbReference type="Proteomes" id="UP000243376">
    <property type="component" value="Unassembled WGS sequence"/>
</dbReference>
<keyword evidence="2" id="KW-1003">Cell membrane</keyword>
<dbReference type="Gene3D" id="1.20.81.30">
    <property type="entry name" value="Type II secretion system (T2SS), domain F"/>
    <property type="match status" value="1"/>
</dbReference>
<evidence type="ECO:0000256" key="2">
    <source>
        <dbReference type="ARBA" id="ARBA00022475"/>
    </source>
</evidence>
<comment type="caution">
    <text evidence="8">The sequence shown here is derived from an EMBL/GenBank/DDBJ whole genome shotgun (WGS) entry which is preliminary data.</text>
</comment>
<keyword evidence="5 6" id="KW-0472">Membrane</keyword>
<dbReference type="PANTHER" id="PTHR35007:SF1">
    <property type="entry name" value="PILUS ASSEMBLY PROTEIN"/>
    <property type="match status" value="1"/>
</dbReference>
<feature type="domain" description="Type II secretion system protein GspF" evidence="7">
    <location>
        <begin position="161"/>
        <end position="286"/>
    </location>
</feature>
<feature type="transmembrane region" description="Helical" evidence="6">
    <location>
        <begin position="92"/>
        <end position="115"/>
    </location>
</feature>
<evidence type="ECO:0000256" key="4">
    <source>
        <dbReference type="ARBA" id="ARBA00022989"/>
    </source>
</evidence>
<dbReference type="PANTHER" id="PTHR35007">
    <property type="entry name" value="INTEGRAL MEMBRANE PROTEIN-RELATED"/>
    <property type="match status" value="1"/>
</dbReference>
<evidence type="ECO:0000313" key="9">
    <source>
        <dbReference type="Proteomes" id="UP000243376"/>
    </source>
</evidence>
<dbReference type="InterPro" id="IPR042094">
    <property type="entry name" value="T2SS_GspF_sf"/>
</dbReference>
<evidence type="ECO:0000256" key="5">
    <source>
        <dbReference type="ARBA" id="ARBA00023136"/>
    </source>
</evidence>
<keyword evidence="3 6" id="KW-0812">Transmembrane</keyword>
<evidence type="ECO:0000256" key="3">
    <source>
        <dbReference type="ARBA" id="ARBA00022692"/>
    </source>
</evidence>
<dbReference type="GO" id="GO:0005886">
    <property type="term" value="C:plasma membrane"/>
    <property type="evidence" value="ECO:0007669"/>
    <property type="project" value="UniProtKB-SubCell"/>
</dbReference>
<protein>
    <submittedName>
        <fullName evidence="8">Secretion system protein</fullName>
    </submittedName>
</protein>
<comment type="subcellular location">
    <subcellularLocation>
        <location evidence="1">Cell membrane</location>
        <topology evidence="1">Multi-pass membrane protein</topology>
    </subcellularLocation>
</comment>
<feature type="transmembrane region" description="Helical" evidence="6">
    <location>
        <begin position="12"/>
        <end position="32"/>
    </location>
</feature>
<accession>A0A2J6WWD5</accession>
<dbReference type="EMBL" id="PNIQ01000952">
    <property type="protein sequence ID" value="PMP75210.1"/>
    <property type="molecule type" value="Genomic_DNA"/>
</dbReference>
<proteinExistence type="predicted"/>
<feature type="transmembrane region" description="Helical" evidence="6">
    <location>
        <begin position="121"/>
        <end position="142"/>
    </location>
</feature>
<feature type="transmembrane region" description="Helical" evidence="6">
    <location>
        <begin position="269"/>
        <end position="288"/>
    </location>
</feature>
<keyword evidence="4 6" id="KW-1133">Transmembrane helix</keyword>
<dbReference type="AlphaFoldDB" id="A0A2J6WWD5"/>
<dbReference type="Pfam" id="PF00482">
    <property type="entry name" value="T2SSF"/>
    <property type="match status" value="1"/>
</dbReference>
<name>A0A2J6WWD5_9CHLR</name>
<organism evidence="8 9">
    <name type="scientific">Chloroflexus aggregans</name>
    <dbReference type="NCBI Taxonomy" id="152260"/>
    <lineage>
        <taxon>Bacteria</taxon>
        <taxon>Bacillati</taxon>
        <taxon>Chloroflexota</taxon>
        <taxon>Chloroflexia</taxon>
        <taxon>Chloroflexales</taxon>
        <taxon>Chloroflexineae</taxon>
        <taxon>Chloroflexaceae</taxon>
        <taxon>Chloroflexus</taxon>
    </lineage>
</organism>
<evidence type="ECO:0000259" key="7">
    <source>
        <dbReference type="Pfam" id="PF00482"/>
    </source>
</evidence>
<sequence>MDALLSPEMMPVALTVLGLLLLVLVGAVVMLMRPSATVDVSQRLETFAGGKVQERSNEPIARQAIERIDAVVARSKQGSSIKNELSRAALKLTVAEFFGLKLGAALLGGVFGAFLGRASPYAALALGLLCAIIFAFLPDIYVKVRAAQRVKAFNNQLGDVITMMANALRGGYSFLQTLDMVAREAPDPASTEFRRVVQEVGLGRSTEEALQNLLRRVPSDDLDLLVTAVSIQMEVGGNLAQVLDTIGHTIRERVRIKGEISTLTAQGRISSWIITGLPIGLAAFITVVNPEYMAPLFTFGLPPQAWCCMPVTSLFMIALGYFAIQKIIDIEV</sequence>
<reference evidence="8 9" key="1">
    <citation type="submission" date="2018-01" db="EMBL/GenBank/DDBJ databases">
        <title>Metagenomic assembled genomes from two thermal pools in the Uzon Caldera, Kamchatka, Russia.</title>
        <authorList>
            <person name="Wilkins L."/>
            <person name="Ettinger C."/>
        </authorList>
    </citation>
    <scope>NUCLEOTIDE SEQUENCE [LARGE SCALE GENOMIC DNA]</scope>
    <source>
        <strain evidence="8">ZAV-02</strain>
    </source>
</reference>
<gene>
    <name evidence="8" type="ORF">C0184_14160</name>
</gene>
<evidence type="ECO:0000256" key="1">
    <source>
        <dbReference type="ARBA" id="ARBA00004651"/>
    </source>
</evidence>
<evidence type="ECO:0000256" key="6">
    <source>
        <dbReference type="SAM" id="Phobius"/>
    </source>
</evidence>
<feature type="transmembrane region" description="Helical" evidence="6">
    <location>
        <begin position="303"/>
        <end position="324"/>
    </location>
</feature>
<dbReference type="InterPro" id="IPR018076">
    <property type="entry name" value="T2SS_GspF_dom"/>
</dbReference>
<evidence type="ECO:0000313" key="8">
    <source>
        <dbReference type="EMBL" id="PMP75210.1"/>
    </source>
</evidence>